<dbReference type="PANTHER" id="PTHR42862:SF1">
    <property type="entry name" value="DELTA-1-PYRROLINE-5-CARBOXYLATE DEHYDROGENASE 2, ISOFORM A-RELATED"/>
    <property type="match status" value="1"/>
</dbReference>
<dbReference type="CDD" id="cd07123">
    <property type="entry name" value="ALDH_F4-17_P5CDH"/>
    <property type="match status" value="1"/>
</dbReference>
<dbReference type="PROSITE" id="PS00070">
    <property type="entry name" value="ALDEHYDE_DEHYDR_CYS"/>
    <property type="match status" value="1"/>
</dbReference>
<dbReference type="GO" id="GO:0010133">
    <property type="term" value="P:L-proline catabolic process to L-glutamate"/>
    <property type="evidence" value="ECO:0007669"/>
    <property type="project" value="UniProtKB-UniRule"/>
</dbReference>
<dbReference type="Proteomes" id="UP001367676">
    <property type="component" value="Unassembled WGS sequence"/>
</dbReference>
<accession>A0AAN9TDX4</accession>
<gene>
    <name evidence="10" type="ORF">V9T40_000043</name>
</gene>
<dbReference type="NCBIfam" id="TIGR01236">
    <property type="entry name" value="D1pyr5carbox1"/>
    <property type="match status" value="1"/>
</dbReference>
<dbReference type="InterPro" id="IPR016163">
    <property type="entry name" value="Ald_DH_C"/>
</dbReference>
<evidence type="ECO:0000256" key="7">
    <source>
        <dbReference type="RuleBase" id="RU366016"/>
    </source>
</evidence>
<comment type="caution">
    <text evidence="10">The sequence shown here is derived from an EMBL/GenBank/DDBJ whole genome shotgun (WGS) entry which is preliminary data.</text>
</comment>
<dbReference type="FunFam" id="3.40.605.10:FF:000006">
    <property type="entry name" value="1-pyrroline-5-carboxylate dehydrogenase"/>
    <property type="match status" value="1"/>
</dbReference>
<dbReference type="Gene3D" id="3.40.605.10">
    <property type="entry name" value="Aldehyde Dehydrogenase, Chain A, domain 1"/>
    <property type="match status" value="1"/>
</dbReference>
<reference evidence="10 11" key="1">
    <citation type="submission" date="2024-03" db="EMBL/GenBank/DDBJ databases">
        <title>Adaptation during the transition from Ophiocordyceps entomopathogen to insect associate is accompanied by gene loss and intensified selection.</title>
        <authorList>
            <person name="Ward C.M."/>
            <person name="Onetto C.A."/>
            <person name="Borneman A.R."/>
        </authorList>
    </citation>
    <scope>NUCLEOTIDE SEQUENCE [LARGE SCALE GENOMIC DNA]</scope>
    <source>
        <strain evidence="10">AWRI1</strain>
        <tissue evidence="10">Single Adult Female</tissue>
    </source>
</reference>
<dbReference type="GO" id="GO:0003842">
    <property type="term" value="F:L-glutamate gamma-semialdehyde dehydrogenase activity"/>
    <property type="evidence" value="ECO:0007669"/>
    <property type="project" value="UniProtKB-UniRule"/>
</dbReference>
<evidence type="ECO:0000256" key="5">
    <source>
        <dbReference type="ARBA" id="ARBA00023062"/>
    </source>
</evidence>
<evidence type="ECO:0000256" key="1">
    <source>
        <dbReference type="ARBA" id="ARBA00004786"/>
    </source>
</evidence>
<keyword evidence="3 7" id="KW-0560">Oxidoreductase</keyword>
<proteinExistence type="inferred from homology"/>
<dbReference type="GO" id="GO:0005759">
    <property type="term" value="C:mitochondrial matrix"/>
    <property type="evidence" value="ECO:0007669"/>
    <property type="project" value="TreeGrafter"/>
</dbReference>
<evidence type="ECO:0000256" key="3">
    <source>
        <dbReference type="ARBA" id="ARBA00023002"/>
    </source>
</evidence>
<organism evidence="10 11">
    <name type="scientific">Parthenolecanium corni</name>
    <dbReference type="NCBI Taxonomy" id="536013"/>
    <lineage>
        <taxon>Eukaryota</taxon>
        <taxon>Metazoa</taxon>
        <taxon>Ecdysozoa</taxon>
        <taxon>Arthropoda</taxon>
        <taxon>Hexapoda</taxon>
        <taxon>Insecta</taxon>
        <taxon>Pterygota</taxon>
        <taxon>Neoptera</taxon>
        <taxon>Paraneoptera</taxon>
        <taxon>Hemiptera</taxon>
        <taxon>Sternorrhyncha</taxon>
        <taxon>Coccoidea</taxon>
        <taxon>Coccidae</taxon>
        <taxon>Parthenolecanium</taxon>
    </lineage>
</organism>
<keyword evidence="11" id="KW-1185">Reference proteome</keyword>
<dbReference type="InterPro" id="IPR016161">
    <property type="entry name" value="Ald_DH/histidinol_DH"/>
</dbReference>
<dbReference type="InterPro" id="IPR050485">
    <property type="entry name" value="Proline_metab_enzyme"/>
</dbReference>
<feature type="domain" description="Aldehyde dehydrogenase" evidence="9">
    <location>
        <begin position="80"/>
        <end position="546"/>
    </location>
</feature>
<protein>
    <recommendedName>
        <fullName evidence="7 8">Multifunctional fusion protein</fullName>
    </recommendedName>
    <domain>
        <recommendedName>
            <fullName evidence="8">Delta-1-pyrroline-5-carboxylate dehydrogenase</fullName>
            <shortName evidence="8">P5C dehydrogenase</shortName>
        </recommendedName>
        <alternativeName>
            <fullName evidence="7">L-glutamate gamma-semialdehyde dehydrogenase</fullName>
        </alternativeName>
    </domain>
    <domain>
        <recommendedName>
            <fullName evidence="7">L-glutamate gamma-semialdehyde dehydrogenase</fullName>
            <ecNumber evidence="7">1.2.1.88</ecNumber>
        </recommendedName>
    </domain>
</protein>
<dbReference type="InterPro" id="IPR016160">
    <property type="entry name" value="Ald_DH_CS_CYS"/>
</dbReference>
<dbReference type="PANTHER" id="PTHR42862">
    <property type="entry name" value="DELTA-1-PYRROLINE-5-CARBOXYLATE DEHYDROGENASE 1, ISOFORM A-RELATED"/>
    <property type="match status" value="1"/>
</dbReference>
<dbReference type="AlphaFoldDB" id="A0AAN9TDX4"/>
<evidence type="ECO:0000256" key="6">
    <source>
        <dbReference type="ARBA" id="ARBA00048142"/>
    </source>
</evidence>
<comment type="similarity">
    <text evidence="2 7">Belongs to the aldehyde dehydrogenase family.</text>
</comment>
<dbReference type="InterPro" id="IPR005931">
    <property type="entry name" value="P5CDH/ALDH4A1"/>
</dbReference>
<evidence type="ECO:0000256" key="2">
    <source>
        <dbReference type="ARBA" id="ARBA00009986"/>
    </source>
</evidence>
<evidence type="ECO:0000313" key="10">
    <source>
        <dbReference type="EMBL" id="KAK7585864.1"/>
    </source>
</evidence>
<comment type="pathway">
    <text evidence="1 7">Amino-acid degradation; L-proline degradation into L-glutamate; L-glutamate from L-proline: step 2/2.</text>
</comment>
<dbReference type="Gene3D" id="3.40.309.10">
    <property type="entry name" value="Aldehyde Dehydrogenase, Chain A, domain 2"/>
    <property type="match status" value="1"/>
</dbReference>
<comment type="catalytic activity">
    <reaction evidence="6 7">
        <text>L-glutamate 5-semialdehyde + NAD(+) + H2O = L-glutamate + NADH + 2 H(+)</text>
        <dbReference type="Rhea" id="RHEA:30235"/>
        <dbReference type="ChEBI" id="CHEBI:15377"/>
        <dbReference type="ChEBI" id="CHEBI:15378"/>
        <dbReference type="ChEBI" id="CHEBI:29985"/>
        <dbReference type="ChEBI" id="CHEBI:57540"/>
        <dbReference type="ChEBI" id="CHEBI:57945"/>
        <dbReference type="ChEBI" id="CHEBI:58066"/>
        <dbReference type="EC" id="1.2.1.88"/>
    </reaction>
</comment>
<keyword evidence="5 7" id="KW-0642">Proline metabolism</keyword>
<dbReference type="FunFam" id="3.40.309.10:FF:000005">
    <property type="entry name" value="1-pyrroline-5-carboxylate dehydrogenase 1"/>
    <property type="match status" value="1"/>
</dbReference>
<dbReference type="InterPro" id="IPR016162">
    <property type="entry name" value="Ald_DH_N"/>
</dbReference>
<sequence>MRTARGFEILKFCQRSVSSVVSIPSSADYFSVKNEPILGYLKGSQEREELQNALKTVSENVEEVPIVIGNETFTTNDVRYQVMPHNHRTKIAKFHYANSDLVKKAIDVSKAAQLEWDCVPLKKKISIWRKAADLMATKYRSLLNATTMCGQSKTVIQAEIDAACELIDFVRFNAFYAMELTKYQPISENAKVTLNSLRYRGLDGFVAAVSPFNFTAIGGNLAYTPALMGCAVLWKPSDTALLSNWTIFKVMTEAGVPPGVVNFVPADGPVFGDTITSSPHLAGINFTGSVPTFNRLWSQVGKNINNYVNFPRLIGECGGKNYHFIHPSADVTSVVNGTIRSAFEYCGQKCSACSRLYVPESLWPQIKKQLLEARDTLKIGDVSEFDSFSSAVIDEKAFQRIKGYIDFAKQSPELEIIAGGSYDDSVGYFIQPTIVVTKNPVNKIMTEEIFGPLLTVYVYKDSEIDSTLQLVESSTPYALTGAIFAQDEKFLKDAFTKLKYTAGNFYINDKSTGSVVAQQPFGGSRMSGTNDKAGGPHYVLRWSSPQSIKETFVQLKDIKYDYMK</sequence>
<dbReference type="Pfam" id="PF00171">
    <property type="entry name" value="Aldedh"/>
    <property type="match status" value="1"/>
</dbReference>
<name>A0AAN9TDX4_9HEMI</name>
<evidence type="ECO:0000256" key="8">
    <source>
        <dbReference type="RuleBase" id="RU366030"/>
    </source>
</evidence>
<dbReference type="EMBL" id="JBBCAQ010000028">
    <property type="protein sequence ID" value="KAK7585864.1"/>
    <property type="molecule type" value="Genomic_DNA"/>
</dbReference>
<evidence type="ECO:0000313" key="11">
    <source>
        <dbReference type="Proteomes" id="UP001367676"/>
    </source>
</evidence>
<keyword evidence="4 7" id="KW-0520">NAD</keyword>
<dbReference type="SUPFAM" id="SSF53720">
    <property type="entry name" value="ALDH-like"/>
    <property type="match status" value="1"/>
</dbReference>
<dbReference type="EC" id="1.2.1.88" evidence="7"/>
<dbReference type="InterPro" id="IPR015590">
    <property type="entry name" value="Aldehyde_DH_dom"/>
</dbReference>
<evidence type="ECO:0000256" key="4">
    <source>
        <dbReference type="ARBA" id="ARBA00023027"/>
    </source>
</evidence>
<evidence type="ECO:0000259" key="9">
    <source>
        <dbReference type="Pfam" id="PF00171"/>
    </source>
</evidence>